<feature type="region of interest" description="Disordered" evidence="3">
    <location>
        <begin position="115"/>
        <end position="142"/>
    </location>
</feature>
<feature type="domain" description="S-adenosyl-l-methionine hydroxide adenosyltransferase C-terminal" evidence="5">
    <location>
        <begin position="193"/>
        <end position="271"/>
    </location>
</feature>
<accession>A0A346PHY3</accession>
<reference evidence="7" key="1">
    <citation type="submission" date="2017-10" db="EMBL/GenBank/DDBJ databases">
        <title>Phenotypic and genomic properties of facultatively anaerobic sulfur-reducing natronoarchaea from hypersaline soda lakes.</title>
        <authorList>
            <person name="Sorokin D.Y."/>
            <person name="Kublanov I.V."/>
            <person name="Roman P."/>
            <person name="Sinninghe Damste J.S."/>
            <person name="Golyshin P.N."/>
            <person name="Rojo D."/>
            <person name="Ciordia S."/>
            <person name="Mena Md.C."/>
            <person name="Ferrer M."/>
            <person name="Messina E."/>
            <person name="Smedile F."/>
            <person name="La Spada G."/>
            <person name="La Cono V."/>
            <person name="Yakimov M.M."/>
        </authorList>
    </citation>
    <scope>NUCLEOTIDE SEQUENCE [LARGE SCALE GENOMIC DNA]</scope>
    <source>
        <strain evidence="7">AArc1</strain>
    </source>
</reference>
<sequence length="277" mass="29198">MITIASDFGSPYPAAMKGVLCQRTDARLVDVAHDFPRQDVRAAAFWLREVLPYFPPSTHLVVVDPGVGTDRNALVVRAGDHALVGPDNGVLQPVARRLAPETSLESFVVDESRLEPVEPTGVASSPQATLGRDDSSGPASNTFHGRDVFAPVAAAIHEAGRKSLESLAYLSPADETVDLELPDAAVEDGRAGGEVLVVDDFGNAITNVPGAFLEGRERIAANGELVPVGDTFAAVEPGERLATVGSHGYVELDVNQGRGDDAFGLTPGDQIVLEDRE</sequence>
<dbReference type="GO" id="GO:0016740">
    <property type="term" value="F:transferase activity"/>
    <property type="evidence" value="ECO:0007669"/>
    <property type="project" value="UniProtKB-KW"/>
</dbReference>
<dbReference type="SUPFAM" id="SSF102522">
    <property type="entry name" value="Bacterial fluorinating enzyme, N-terminal domain"/>
    <property type="match status" value="1"/>
</dbReference>
<evidence type="ECO:0000313" key="7">
    <source>
        <dbReference type="Proteomes" id="UP000258707"/>
    </source>
</evidence>
<evidence type="ECO:0000256" key="1">
    <source>
        <dbReference type="ARBA" id="ARBA00022691"/>
    </source>
</evidence>
<dbReference type="InterPro" id="IPR002747">
    <property type="entry name" value="SAM_OH_AdoTrfase"/>
</dbReference>
<proteinExistence type="inferred from homology"/>
<dbReference type="InterPro" id="IPR046470">
    <property type="entry name" value="SAM_HAT_C"/>
</dbReference>
<evidence type="ECO:0000259" key="5">
    <source>
        <dbReference type="Pfam" id="PF20257"/>
    </source>
</evidence>
<keyword evidence="6" id="KW-0808">Transferase</keyword>
<comment type="similarity">
    <text evidence="2">Belongs to the SAM hydrolase / SAM-dependent halogenase family.</text>
</comment>
<name>A0A346PHY3_9EURY</name>
<dbReference type="PANTHER" id="PTHR35092">
    <property type="entry name" value="CHLORINASE MJ1651"/>
    <property type="match status" value="1"/>
</dbReference>
<dbReference type="Gene3D" id="2.40.30.90">
    <property type="entry name" value="Bacterial fluorinating enzyme like"/>
    <property type="match status" value="1"/>
</dbReference>
<dbReference type="GeneID" id="37639590"/>
<dbReference type="InterPro" id="IPR023228">
    <property type="entry name" value="SAM_OH_AdoTrfase_N_sf"/>
</dbReference>
<dbReference type="Proteomes" id="UP000258707">
    <property type="component" value="Chromosome"/>
</dbReference>
<evidence type="ECO:0000259" key="4">
    <source>
        <dbReference type="Pfam" id="PF01887"/>
    </source>
</evidence>
<keyword evidence="1" id="KW-0949">S-adenosyl-L-methionine</keyword>
<protein>
    <submittedName>
        <fullName evidence="6">S-adenosyl-l-methionine hydroxide adenosyltransferase</fullName>
    </submittedName>
</protein>
<dbReference type="SUPFAM" id="SSF101852">
    <property type="entry name" value="Bacterial fluorinating enzyme, C-terminal domain"/>
    <property type="match status" value="1"/>
</dbReference>
<organism evidence="6 7">
    <name type="scientific">Natrarchaeobaculum sulfurireducens</name>
    <dbReference type="NCBI Taxonomy" id="2044521"/>
    <lineage>
        <taxon>Archaea</taxon>
        <taxon>Methanobacteriati</taxon>
        <taxon>Methanobacteriota</taxon>
        <taxon>Stenosarchaea group</taxon>
        <taxon>Halobacteria</taxon>
        <taxon>Halobacteriales</taxon>
        <taxon>Natrialbaceae</taxon>
        <taxon>Natrarchaeobaculum</taxon>
    </lineage>
</organism>
<dbReference type="InterPro" id="IPR023227">
    <property type="entry name" value="SAM_OH_AdoTrfase_C_sf"/>
</dbReference>
<gene>
    <name evidence="6" type="ORF">AArc1_2816</name>
</gene>
<evidence type="ECO:0000256" key="3">
    <source>
        <dbReference type="SAM" id="MobiDB-lite"/>
    </source>
</evidence>
<evidence type="ECO:0000313" key="6">
    <source>
        <dbReference type="EMBL" id="AXR79128.1"/>
    </source>
</evidence>
<dbReference type="Gene3D" id="3.40.50.10790">
    <property type="entry name" value="S-adenosyl-l-methionine hydroxide adenosyltransferase, N-terminal"/>
    <property type="match status" value="1"/>
</dbReference>
<dbReference type="EMBL" id="CP024047">
    <property type="protein sequence ID" value="AXR79128.1"/>
    <property type="molecule type" value="Genomic_DNA"/>
</dbReference>
<dbReference type="AlphaFoldDB" id="A0A346PHY3"/>
<feature type="domain" description="S-adenosyl-l-methionine hydroxide adenosyltransferase N-terminal" evidence="4">
    <location>
        <begin position="2"/>
        <end position="160"/>
    </location>
</feature>
<dbReference type="KEGG" id="nan:AArc1_2816"/>
<dbReference type="Pfam" id="PF01887">
    <property type="entry name" value="SAM_HAT_N"/>
    <property type="match status" value="1"/>
</dbReference>
<dbReference type="RefSeq" id="WP_117365122.1">
    <property type="nucleotide sequence ID" value="NZ_CP024047.1"/>
</dbReference>
<dbReference type="PIRSF" id="PIRSF006779">
    <property type="entry name" value="UCP006779"/>
    <property type="match status" value="1"/>
</dbReference>
<dbReference type="InterPro" id="IPR046469">
    <property type="entry name" value="SAM_HAT_N"/>
</dbReference>
<evidence type="ECO:0000256" key="2">
    <source>
        <dbReference type="ARBA" id="ARBA00024035"/>
    </source>
</evidence>
<dbReference type="Pfam" id="PF20257">
    <property type="entry name" value="SAM_HAT_C"/>
    <property type="match status" value="1"/>
</dbReference>
<dbReference type="PANTHER" id="PTHR35092:SF1">
    <property type="entry name" value="CHLORINASE MJ1651"/>
    <property type="match status" value="1"/>
</dbReference>